<evidence type="ECO:0000256" key="2">
    <source>
        <dbReference type="SAM" id="Phobius"/>
    </source>
</evidence>
<accession>A0AAW2R852</accession>
<dbReference type="AlphaFoldDB" id="A0AAW2R852"/>
<protein>
    <submittedName>
        <fullName evidence="3">Uncharacterized protein</fullName>
    </submittedName>
</protein>
<keyword evidence="2" id="KW-1133">Transmembrane helix</keyword>
<name>A0AAW2R852_9LAMI</name>
<dbReference type="EMBL" id="JACGWM010000004">
    <property type="protein sequence ID" value="KAL0376342.1"/>
    <property type="molecule type" value="Genomic_DNA"/>
</dbReference>
<evidence type="ECO:0000313" key="3">
    <source>
        <dbReference type="EMBL" id="KAL0376342.1"/>
    </source>
</evidence>
<feature type="transmembrane region" description="Helical" evidence="2">
    <location>
        <begin position="196"/>
        <end position="218"/>
    </location>
</feature>
<keyword evidence="2" id="KW-0812">Transmembrane</keyword>
<feature type="region of interest" description="Disordered" evidence="1">
    <location>
        <begin position="1"/>
        <end position="29"/>
    </location>
</feature>
<feature type="compositionally biased region" description="Polar residues" evidence="1">
    <location>
        <begin position="1"/>
        <end position="27"/>
    </location>
</feature>
<organism evidence="3">
    <name type="scientific">Sesamum calycinum</name>
    <dbReference type="NCBI Taxonomy" id="2727403"/>
    <lineage>
        <taxon>Eukaryota</taxon>
        <taxon>Viridiplantae</taxon>
        <taxon>Streptophyta</taxon>
        <taxon>Embryophyta</taxon>
        <taxon>Tracheophyta</taxon>
        <taxon>Spermatophyta</taxon>
        <taxon>Magnoliopsida</taxon>
        <taxon>eudicotyledons</taxon>
        <taxon>Gunneridae</taxon>
        <taxon>Pentapetalae</taxon>
        <taxon>asterids</taxon>
        <taxon>lamiids</taxon>
        <taxon>Lamiales</taxon>
        <taxon>Pedaliaceae</taxon>
        <taxon>Sesamum</taxon>
    </lineage>
</organism>
<reference evidence="3" key="1">
    <citation type="submission" date="2020-06" db="EMBL/GenBank/DDBJ databases">
        <authorList>
            <person name="Li T."/>
            <person name="Hu X."/>
            <person name="Zhang T."/>
            <person name="Song X."/>
            <person name="Zhang H."/>
            <person name="Dai N."/>
            <person name="Sheng W."/>
            <person name="Hou X."/>
            <person name="Wei L."/>
        </authorList>
    </citation>
    <scope>NUCLEOTIDE SEQUENCE</scope>
    <source>
        <strain evidence="3">KEN8</strain>
        <tissue evidence="3">Leaf</tissue>
    </source>
</reference>
<evidence type="ECO:0000256" key="1">
    <source>
        <dbReference type="SAM" id="MobiDB-lite"/>
    </source>
</evidence>
<reference evidence="3" key="2">
    <citation type="journal article" date="2024" name="Plant">
        <title>Genomic evolution and insights into agronomic trait innovations of Sesamum species.</title>
        <authorList>
            <person name="Miao H."/>
            <person name="Wang L."/>
            <person name="Qu L."/>
            <person name="Liu H."/>
            <person name="Sun Y."/>
            <person name="Le M."/>
            <person name="Wang Q."/>
            <person name="Wei S."/>
            <person name="Zheng Y."/>
            <person name="Lin W."/>
            <person name="Duan Y."/>
            <person name="Cao H."/>
            <person name="Xiong S."/>
            <person name="Wang X."/>
            <person name="Wei L."/>
            <person name="Li C."/>
            <person name="Ma Q."/>
            <person name="Ju M."/>
            <person name="Zhao R."/>
            <person name="Li G."/>
            <person name="Mu C."/>
            <person name="Tian Q."/>
            <person name="Mei H."/>
            <person name="Zhang T."/>
            <person name="Gao T."/>
            <person name="Zhang H."/>
        </authorList>
    </citation>
    <scope>NUCLEOTIDE SEQUENCE</scope>
    <source>
        <strain evidence="3">KEN8</strain>
    </source>
</reference>
<gene>
    <name evidence="3" type="ORF">Scaly_0751800</name>
</gene>
<comment type="caution">
    <text evidence="3">The sequence shown here is derived from an EMBL/GenBank/DDBJ whole genome shotgun (WGS) entry which is preliminary data.</text>
</comment>
<proteinExistence type="predicted"/>
<sequence>MRDFQLQTPQRDQSSGNRRLKSTSENNRNLRKVTKKSLNPAFKAVSEEDIAVLESLKEFSEFSDDNPFAESAENFIISVNPVEPHSSETVAISDITSPSLSSSSVVTSDVHVTINASHSKGKNPVVDSSKKMEHIEAEVVIKHLREARIQVLNSKDVGPSKKLLDALINIIIEEFYGGLYDEKEWLDKFLSNKANLVLLTLMLGIFAIIICGFLHSGMSGFLTGPTPT</sequence>
<keyword evidence="2" id="KW-0472">Membrane</keyword>